<feature type="transmembrane region" description="Helical" evidence="6">
    <location>
        <begin position="44"/>
        <end position="67"/>
    </location>
</feature>
<dbReference type="PANTHER" id="PTHR11706:SF33">
    <property type="entry name" value="NATURAL RESISTANCE-ASSOCIATED MACROPHAGE PROTEIN 2"/>
    <property type="match status" value="1"/>
</dbReference>
<feature type="transmembrane region" description="Helical" evidence="6">
    <location>
        <begin position="349"/>
        <end position="372"/>
    </location>
</feature>
<evidence type="ECO:0000313" key="8">
    <source>
        <dbReference type="Proteomes" id="UP000292027"/>
    </source>
</evidence>
<dbReference type="GO" id="GO:0005384">
    <property type="term" value="F:manganese ion transmembrane transporter activity"/>
    <property type="evidence" value="ECO:0007669"/>
    <property type="project" value="TreeGrafter"/>
</dbReference>
<sequence>MYAPAPLRRQLSRSGLLLLGPAFVAAVAYVDPGNFATNIAAGATYGYLLCWVVVGANLMAVLVQYLAAKASIATGRTLPQLCRDHFRRSTSTGLWAQAEVVAIATDLAEVVGGAIALNLLFKIPLLLGGAITGAVSFGLLIYQSKRGQRPFEAAIIGLLAVVLIGFVVSTAKSDPSASGVVGGLVPRLDGTQSLVLAAGMLGATVMPHAIWLHGALVTDRHWKSIRSQEGKSRVLRATRLDVAIAMALAGAVNLAMVVLAAAALKGTGADSLDAAHLAIGDRLGQLPALLFALALLASGFASSSVGTYAGSVILDGFWRRRVPLAARRLITLIPALAVLAIGIDPSRALVVSQVVLSFGIPCALWPLVRLTASRRVMGNLVNRWATTLAACLVATAVTALNVVLIVLTIRG</sequence>
<keyword evidence="5 6" id="KW-0472">Membrane</keyword>
<proteinExistence type="predicted"/>
<dbReference type="PANTHER" id="PTHR11706">
    <property type="entry name" value="SOLUTE CARRIER PROTEIN FAMILY 11 MEMBER"/>
    <property type="match status" value="1"/>
</dbReference>
<dbReference type="GO" id="GO:0005886">
    <property type="term" value="C:plasma membrane"/>
    <property type="evidence" value="ECO:0007669"/>
    <property type="project" value="TreeGrafter"/>
</dbReference>
<dbReference type="OrthoDB" id="9787548at2"/>
<reference evidence="7 8" key="1">
    <citation type="journal article" date="2015" name="Stand. Genomic Sci.">
        <title>Genomic Encyclopedia of Bacterial and Archaeal Type Strains, Phase III: the genomes of soil and plant-associated and newly described type strains.</title>
        <authorList>
            <person name="Whitman W.B."/>
            <person name="Woyke T."/>
            <person name="Klenk H.P."/>
            <person name="Zhou Y."/>
            <person name="Lilburn T.G."/>
            <person name="Beck B.J."/>
            <person name="De Vos P."/>
            <person name="Vandamme P."/>
            <person name="Eisen J.A."/>
            <person name="Garrity G."/>
            <person name="Hugenholtz P."/>
            <person name="Kyrpides N.C."/>
        </authorList>
    </citation>
    <scope>NUCLEOTIDE SEQUENCE [LARGE SCALE GENOMIC DNA]</scope>
    <source>
        <strain evidence="7 8">VKM Ac-2540</strain>
    </source>
</reference>
<dbReference type="AlphaFoldDB" id="A0A4Q7X8A1"/>
<evidence type="ECO:0000256" key="2">
    <source>
        <dbReference type="ARBA" id="ARBA00022448"/>
    </source>
</evidence>
<feature type="transmembrane region" description="Helical" evidence="6">
    <location>
        <begin position="384"/>
        <end position="409"/>
    </location>
</feature>
<accession>A0A4Q7X8A1</accession>
<dbReference type="Proteomes" id="UP000292027">
    <property type="component" value="Unassembled WGS sequence"/>
</dbReference>
<name>A0A4Q7X8A1_9ACTN</name>
<feature type="transmembrane region" description="Helical" evidence="6">
    <location>
        <begin position="193"/>
        <end position="217"/>
    </location>
</feature>
<keyword evidence="8" id="KW-1185">Reference proteome</keyword>
<evidence type="ECO:0000256" key="4">
    <source>
        <dbReference type="ARBA" id="ARBA00022989"/>
    </source>
</evidence>
<feature type="transmembrane region" description="Helical" evidence="6">
    <location>
        <begin position="123"/>
        <end position="142"/>
    </location>
</feature>
<evidence type="ECO:0000256" key="1">
    <source>
        <dbReference type="ARBA" id="ARBA00004141"/>
    </source>
</evidence>
<feature type="transmembrane region" description="Helical" evidence="6">
    <location>
        <begin position="238"/>
        <end position="264"/>
    </location>
</feature>
<dbReference type="Pfam" id="PF01566">
    <property type="entry name" value="Nramp"/>
    <property type="match status" value="1"/>
</dbReference>
<feature type="transmembrane region" description="Helical" evidence="6">
    <location>
        <begin position="93"/>
        <end position="117"/>
    </location>
</feature>
<feature type="transmembrane region" description="Helical" evidence="6">
    <location>
        <begin position="326"/>
        <end position="343"/>
    </location>
</feature>
<evidence type="ECO:0000256" key="3">
    <source>
        <dbReference type="ARBA" id="ARBA00022692"/>
    </source>
</evidence>
<feature type="transmembrane region" description="Helical" evidence="6">
    <location>
        <begin position="289"/>
        <end position="314"/>
    </location>
</feature>
<dbReference type="NCBIfam" id="TIGR01197">
    <property type="entry name" value="nramp"/>
    <property type="match status" value="1"/>
</dbReference>
<dbReference type="InterPro" id="IPR001046">
    <property type="entry name" value="NRAMP_fam"/>
</dbReference>
<dbReference type="EMBL" id="SHKR01000011">
    <property type="protein sequence ID" value="RZU19327.1"/>
    <property type="molecule type" value="Genomic_DNA"/>
</dbReference>
<dbReference type="PRINTS" id="PR00447">
    <property type="entry name" value="NATRESASSCMP"/>
</dbReference>
<gene>
    <name evidence="7" type="ORF">EV645_1538</name>
</gene>
<keyword evidence="3 6" id="KW-0812">Transmembrane</keyword>
<keyword evidence="2" id="KW-0813">Transport</keyword>
<protein>
    <submittedName>
        <fullName evidence="7">Manganese transport protein</fullName>
    </submittedName>
</protein>
<comment type="subcellular location">
    <subcellularLocation>
        <location evidence="1">Membrane</location>
        <topology evidence="1">Multi-pass membrane protein</topology>
    </subcellularLocation>
</comment>
<feature type="transmembrane region" description="Helical" evidence="6">
    <location>
        <begin position="154"/>
        <end position="173"/>
    </location>
</feature>
<keyword evidence="4 6" id="KW-1133">Transmembrane helix</keyword>
<dbReference type="NCBIfam" id="NF001923">
    <property type="entry name" value="PRK00701.1"/>
    <property type="match status" value="1"/>
</dbReference>
<dbReference type="NCBIfam" id="NF037982">
    <property type="entry name" value="Nramp_1"/>
    <property type="match status" value="1"/>
</dbReference>
<evidence type="ECO:0000313" key="7">
    <source>
        <dbReference type="EMBL" id="RZU19327.1"/>
    </source>
</evidence>
<dbReference type="RefSeq" id="WP_130441098.1">
    <property type="nucleotide sequence ID" value="NZ_SHKR01000011.1"/>
</dbReference>
<organism evidence="7 8">
    <name type="scientific">Kribbella rubisoli</name>
    <dbReference type="NCBI Taxonomy" id="3075929"/>
    <lineage>
        <taxon>Bacteria</taxon>
        <taxon>Bacillati</taxon>
        <taxon>Actinomycetota</taxon>
        <taxon>Actinomycetes</taxon>
        <taxon>Propionibacteriales</taxon>
        <taxon>Kribbellaceae</taxon>
        <taxon>Kribbella</taxon>
    </lineage>
</organism>
<evidence type="ECO:0000256" key="5">
    <source>
        <dbReference type="ARBA" id="ARBA00023136"/>
    </source>
</evidence>
<evidence type="ECO:0000256" key="6">
    <source>
        <dbReference type="SAM" id="Phobius"/>
    </source>
</evidence>
<comment type="caution">
    <text evidence="7">The sequence shown here is derived from an EMBL/GenBank/DDBJ whole genome shotgun (WGS) entry which is preliminary data.</text>
</comment>
<dbReference type="GO" id="GO:0015086">
    <property type="term" value="F:cadmium ion transmembrane transporter activity"/>
    <property type="evidence" value="ECO:0007669"/>
    <property type="project" value="TreeGrafter"/>
</dbReference>
<dbReference type="GO" id="GO:0034755">
    <property type="term" value="P:iron ion transmembrane transport"/>
    <property type="evidence" value="ECO:0007669"/>
    <property type="project" value="TreeGrafter"/>
</dbReference>